<feature type="transmembrane region" description="Helical" evidence="2">
    <location>
        <begin position="67"/>
        <end position="88"/>
    </location>
</feature>
<dbReference type="PANTHER" id="PTHR40763">
    <property type="entry name" value="MEMBRANE PROTEIN-RELATED"/>
    <property type="match status" value="1"/>
</dbReference>
<comment type="caution">
    <text evidence="4">The sequence shown here is derived from an EMBL/GenBank/DDBJ whole genome shotgun (WGS) entry which is preliminary data.</text>
</comment>
<feature type="transmembrane region" description="Helical" evidence="2">
    <location>
        <begin position="41"/>
        <end position="60"/>
    </location>
</feature>
<feature type="transmembrane region" description="Helical" evidence="2">
    <location>
        <begin position="94"/>
        <end position="111"/>
    </location>
</feature>
<evidence type="ECO:0000313" key="4">
    <source>
        <dbReference type="EMBL" id="NHZ39338.1"/>
    </source>
</evidence>
<dbReference type="PANTHER" id="PTHR40763:SF5">
    <property type="entry name" value="MEMBRANE PROTEIN"/>
    <property type="match status" value="1"/>
</dbReference>
<feature type="compositionally biased region" description="Low complexity" evidence="1">
    <location>
        <begin position="127"/>
        <end position="140"/>
    </location>
</feature>
<evidence type="ECO:0000256" key="1">
    <source>
        <dbReference type="SAM" id="MobiDB-lite"/>
    </source>
</evidence>
<dbReference type="EMBL" id="VVIW01000002">
    <property type="protein sequence ID" value="NHZ39338.1"/>
    <property type="molecule type" value="Genomic_DNA"/>
</dbReference>
<keyword evidence="5" id="KW-1185">Reference proteome</keyword>
<evidence type="ECO:0000256" key="2">
    <source>
        <dbReference type="SAM" id="Phobius"/>
    </source>
</evidence>
<dbReference type="Pfam" id="PF22570">
    <property type="entry name" value="LiaF-TM"/>
    <property type="match status" value="1"/>
</dbReference>
<dbReference type="Proteomes" id="UP000819052">
    <property type="component" value="Unassembled WGS sequence"/>
</dbReference>
<reference evidence="4 5" key="1">
    <citation type="submission" date="2019-09" db="EMBL/GenBank/DDBJ databases">
        <title>Taxonomy of Antarctic Massilia spp.: description of Massilia rubra sp. nov., Massilia aquatica sp. nov., Massilia mucilaginosa sp. nov., Massilia frigida sp. nov. isolated from streams, lakes and regoliths.</title>
        <authorList>
            <person name="Holochova P."/>
            <person name="Sedlacek I."/>
            <person name="Kralova S."/>
            <person name="Maslanova I."/>
            <person name="Busse H.-J."/>
            <person name="Stankova E."/>
            <person name="Vrbovska V."/>
            <person name="Kovarovic V."/>
            <person name="Bartak M."/>
            <person name="Svec P."/>
            <person name="Pantucek R."/>
        </authorList>
    </citation>
    <scope>NUCLEOTIDE SEQUENCE [LARGE SCALE GENOMIC DNA]</scope>
    <source>
        <strain evidence="4 5">CCM 8693</strain>
    </source>
</reference>
<feature type="region of interest" description="Disordered" evidence="1">
    <location>
        <begin position="121"/>
        <end position="140"/>
    </location>
</feature>
<accession>A0ABX0LY02</accession>
<evidence type="ECO:0000259" key="3">
    <source>
        <dbReference type="Pfam" id="PF22570"/>
    </source>
</evidence>
<feature type="domain" description="LiaF transmembrane" evidence="3">
    <location>
        <begin position="15"/>
        <end position="112"/>
    </location>
</feature>
<dbReference type="InterPro" id="IPR054331">
    <property type="entry name" value="LiaF_TM"/>
</dbReference>
<sequence>MKNKARISGVPNQVWVGLAVIAFGMLYLLDNLYIIDRRQVTHYWPVLVVIFGLVKVADAGSRHERMVFGLIAAAGVVLTLNRLGYGYLFNARTLWPVLVILLGIGVVHKALRKRDAPRGMPLKDDAYPGPSAAARPGAAPDSDGVVDITAILGGFQRRISTPDFRGGDISALMGGCELDLRESSIVGDAELNVFAVMGGITIRCPPDWTIILKGVPVLGGFEEKTAPAPDPGKRLTIRGYAIMGGVEVRN</sequence>
<feature type="transmembrane region" description="Helical" evidence="2">
    <location>
        <begin position="12"/>
        <end position="29"/>
    </location>
</feature>
<dbReference type="RefSeq" id="WP_167074952.1">
    <property type="nucleotide sequence ID" value="NZ_VVIW01000002.1"/>
</dbReference>
<organism evidence="4 5">
    <name type="scientific">Massilia aquatica</name>
    <dbReference type="NCBI Taxonomy" id="2609000"/>
    <lineage>
        <taxon>Bacteria</taxon>
        <taxon>Pseudomonadati</taxon>
        <taxon>Pseudomonadota</taxon>
        <taxon>Betaproteobacteria</taxon>
        <taxon>Burkholderiales</taxon>
        <taxon>Oxalobacteraceae</taxon>
        <taxon>Telluria group</taxon>
        <taxon>Massilia</taxon>
    </lineage>
</organism>
<keyword evidence="2" id="KW-1133">Transmembrane helix</keyword>
<proteinExistence type="predicted"/>
<name>A0ABX0LY02_9BURK</name>
<keyword evidence="2" id="KW-0812">Transmembrane</keyword>
<evidence type="ECO:0000313" key="5">
    <source>
        <dbReference type="Proteomes" id="UP000819052"/>
    </source>
</evidence>
<keyword evidence="2" id="KW-0472">Membrane</keyword>
<gene>
    <name evidence="4" type="ORF">F1609_04020</name>
</gene>
<protein>
    <recommendedName>
        <fullName evidence="3">LiaF transmembrane domain-containing protein</fullName>
    </recommendedName>
</protein>